<dbReference type="Proteomes" id="UP000198811">
    <property type="component" value="Unassembled WGS sequence"/>
</dbReference>
<comment type="caution">
    <text evidence="1">The sequence shown here is derived from an EMBL/GenBank/DDBJ whole genome shotgun (WGS) entry which is preliminary data.</text>
</comment>
<dbReference type="RefSeq" id="WP_157726529.1">
    <property type="nucleotide sequence ID" value="NZ_FNGL01000001.1"/>
</dbReference>
<organism evidence="1 2">
    <name type="scientific">Clostridium cochlearium</name>
    <dbReference type="NCBI Taxonomy" id="1494"/>
    <lineage>
        <taxon>Bacteria</taxon>
        <taxon>Bacillati</taxon>
        <taxon>Bacillota</taxon>
        <taxon>Clostridia</taxon>
        <taxon>Eubacteriales</taxon>
        <taxon>Clostridiaceae</taxon>
        <taxon>Clostridium</taxon>
    </lineage>
</organism>
<name>A0ABY0QI15_CLOCO</name>
<evidence type="ECO:0000313" key="1">
    <source>
        <dbReference type="EMBL" id="SDK83066.1"/>
    </source>
</evidence>
<gene>
    <name evidence="1" type="ORF">SAMN05216497_101141</name>
</gene>
<reference evidence="1 2" key="1">
    <citation type="submission" date="2016-10" db="EMBL/GenBank/DDBJ databases">
        <authorList>
            <person name="Varghese N."/>
            <person name="Submissions S."/>
        </authorList>
    </citation>
    <scope>NUCLEOTIDE SEQUENCE [LARGE SCALE GENOMIC DNA]</scope>
    <source>
        <strain evidence="1 2">NLAE-zl-C224</strain>
    </source>
</reference>
<keyword evidence="1" id="KW-0456">Lyase</keyword>
<dbReference type="GO" id="GO:0016829">
    <property type="term" value="F:lyase activity"/>
    <property type="evidence" value="ECO:0007669"/>
    <property type="project" value="UniProtKB-KW"/>
</dbReference>
<proteinExistence type="predicted"/>
<keyword evidence="2" id="KW-1185">Reference proteome</keyword>
<protein>
    <submittedName>
        <fullName evidence="1">Spore photoproduct lyase</fullName>
    </submittedName>
</protein>
<evidence type="ECO:0000313" key="2">
    <source>
        <dbReference type="Proteomes" id="UP000198811"/>
    </source>
</evidence>
<sequence>MFIPKRIIFEKGSLDYEIGKNIYYTFKFKDNGRRKNTYGNDIFSLHWINN</sequence>
<accession>A0ABY0QI15</accession>
<dbReference type="EMBL" id="FNGL01000001">
    <property type="protein sequence ID" value="SDK83066.1"/>
    <property type="molecule type" value="Genomic_DNA"/>
</dbReference>